<dbReference type="Proteomes" id="UP001066276">
    <property type="component" value="Chromosome 1_1"/>
</dbReference>
<keyword evidence="2" id="KW-0472">Membrane</keyword>
<keyword evidence="4" id="KW-1185">Reference proteome</keyword>
<evidence type="ECO:0000313" key="3">
    <source>
        <dbReference type="EMBL" id="KAJ1217488.1"/>
    </source>
</evidence>
<feature type="compositionally biased region" description="Basic and acidic residues" evidence="1">
    <location>
        <begin position="221"/>
        <end position="236"/>
    </location>
</feature>
<dbReference type="AlphaFoldDB" id="A0AAV7WTQ8"/>
<feature type="compositionally biased region" description="Basic residues" evidence="1">
    <location>
        <begin position="150"/>
        <end position="160"/>
    </location>
</feature>
<keyword evidence="2" id="KW-0812">Transmembrane</keyword>
<feature type="region of interest" description="Disordered" evidence="1">
    <location>
        <begin position="85"/>
        <end position="236"/>
    </location>
</feature>
<dbReference type="EMBL" id="JANPWB010000001">
    <property type="protein sequence ID" value="KAJ1217488.1"/>
    <property type="molecule type" value="Genomic_DNA"/>
</dbReference>
<accession>A0AAV7WTQ8</accession>
<feature type="transmembrane region" description="Helical" evidence="2">
    <location>
        <begin position="12"/>
        <end position="34"/>
    </location>
</feature>
<name>A0AAV7WTQ8_PLEWA</name>
<gene>
    <name evidence="3" type="ORF">NDU88_005082</name>
</gene>
<keyword evidence="2" id="KW-1133">Transmembrane helix</keyword>
<protein>
    <submittedName>
        <fullName evidence="3">Uncharacterized protein</fullName>
    </submittedName>
</protein>
<organism evidence="3 4">
    <name type="scientific">Pleurodeles waltl</name>
    <name type="common">Iberian ribbed newt</name>
    <dbReference type="NCBI Taxonomy" id="8319"/>
    <lineage>
        <taxon>Eukaryota</taxon>
        <taxon>Metazoa</taxon>
        <taxon>Chordata</taxon>
        <taxon>Craniata</taxon>
        <taxon>Vertebrata</taxon>
        <taxon>Euteleostomi</taxon>
        <taxon>Amphibia</taxon>
        <taxon>Batrachia</taxon>
        <taxon>Caudata</taxon>
        <taxon>Salamandroidea</taxon>
        <taxon>Salamandridae</taxon>
        <taxon>Pleurodelinae</taxon>
        <taxon>Pleurodeles</taxon>
    </lineage>
</organism>
<feature type="compositionally biased region" description="Low complexity" evidence="1">
    <location>
        <begin position="126"/>
        <end position="143"/>
    </location>
</feature>
<proteinExistence type="predicted"/>
<evidence type="ECO:0000256" key="1">
    <source>
        <dbReference type="SAM" id="MobiDB-lite"/>
    </source>
</evidence>
<sequence length="236" mass="25351">MVPSGLRTKLGLGCLIPFIVPFGFSPLFLFVFFFPPFSSFLYFFPSVLYLHSCCHAAGPNPQRRGVHAADAAPGPAEITRDLHHARGSAHGSGPGAEGAPSKEARARAHPAGQAAPEKELPRQKIRGGSSTSSIPRRSCSRSGAEAHQLGRGRARERHTRSTSLGGADPSDRRKEAQTSPNRGQRDPGGDRGNPIRWRREAARPPIRAAGSDGRGLQPRRRFSDPGDSPRDRATGT</sequence>
<evidence type="ECO:0000256" key="2">
    <source>
        <dbReference type="SAM" id="Phobius"/>
    </source>
</evidence>
<comment type="caution">
    <text evidence="3">The sequence shown here is derived from an EMBL/GenBank/DDBJ whole genome shotgun (WGS) entry which is preliminary data.</text>
</comment>
<reference evidence="3" key="1">
    <citation type="journal article" date="2022" name="bioRxiv">
        <title>Sequencing and chromosome-scale assembly of the giantPleurodeles waltlgenome.</title>
        <authorList>
            <person name="Brown T."/>
            <person name="Elewa A."/>
            <person name="Iarovenko S."/>
            <person name="Subramanian E."/>
            <person name="Araus A.J."/>
            <person name="Petzold A."/>
            <person name="Susuki M."/>
            <person name="Suzuki K.-i.T."/>
            <person name="Hayashi T."/>
            <person name="Toyoda A."/>
            <person name="Oliveira C."/>
            <person name="Osipova E."/>
            <person name="Leigh N.D."/>
            <person name="Simon A."/>
            <person name="Yun M.H."/>
        </authorList>
    </citation>
    <scope>NUCLEOTIDE SEQUENCE</scope>
    <source>
        <strain evidence="3">20211129_DDA</strain>
        <tissue evidence="3">Liver</tissue>
    </source>
</reference>
<evidence type="ECO:0000313" key="4">
    <source>
        <dbReference type="Proteomes" id="UP001066276"/>
    </source>
</evidence>